<dbReference type="Pfam" id="PF13421">
    <property type="entry name" value="Band_7_1"/>
    <property type="match status" value="1"/>
</dbReference>
<dbReference type="PATRIC" id="fig|1235794.3.peg.1151"/>
<dbReference type="InterPro" id="IPR025874">
    <property type="entry name" value="DZR"/>
</dbReference>
<dbReference type="STRING" id="1235794.C811_01170"/>
<reference evidence="3 4" key="1">
    <citation type="submission" date="2013-04" db="EMBL/GenBank/DDBJ databases">
        <title>The Genome Sequence of Enterorhabdus caecimuris B7.</title>
        <authorList>
            <consortium name="The Broad Institute Genomics Platform"/>
            <consortium name="The Broad Institute Genome Sequencing Center for Infectious Disease"/>
            <person name="Earl A."/>
            <person name="Xavier R."/>
            <person name="Elson C."/>
            <person name="Duck W."/>
            <person name="Walker B."/>
            <person name="Young S."/>
            <person name="Zeng Q."/>
            <person name="Gargeya S."/>
            <person name="Fitzgerald M."/>
            <person name="Haas B."/>
            <person name="Abouelleil A."/>
            <person name="Allen A.W."/>
            <person name="Alvarado L."/>
            <person name="Arachchi H.M."/>
            <person name="Berlin A.M."/>
            <person name="Chapman S.B."/>
            <person name="Gainer-Dewar J."/>
            <person name="Goldberg J."/>
            <person name="Griggs A."/>
            <person name="Gujja S."/>
            <person name="Hansen M."/>
            <person name="Howarth C."/>
            <person name="Imamovic A."/>
            <person name="Ireland A."/>
            <person name="Larimer J."/>
            <person name="McCowan C."/>
            <person name="Murphy C."/>
            <person name="Pearson M."/>
            <person name="Poon T.W."/>
            <person name="Priest M."/>
            <person name="Roberts A."/>
            <person name="Saif S."/>
            <person name="Shea T."/>
            <person name="Sisk P."/>
            <person name="Sykes S."/>
            <person name="Wortman J."/>
            <person name="Nusbaum C."/>
            <person name="Birren B."/>
        </authorList>
    </citation>
    <scope>NUCLEOTIDE SEQUENCE [LARGE SCALE GENOMIC DNA]</scope>
    <source>
        <strain evidence="3 4">B7</strain>
    </source>
</reference>
<dbReference type="PANTHER" id="PTHR37826">
    <property type="entry name" value="FLOTILLIN BAND_7_5 DOMAIN PROTEIN"/>
    <property type="match status" value="1"/>
</dbReference>
<evidence type="ECO:0000313" key="4">
    <source>
        <dbReference type="Proteomes" id="UP000014204"/>
    </source>
</evidence>
<evidence type="ECO:0008006" key="5">
    <source>
        <dbReference type="Google" id="ProtNLM"/>
    </source>
</evidence>
<dbReference type="OrthoDB" id="3194897at2"/>
<comment type="caution">
    <text evidence="3">The sequence shown here is derived from an EMBL/GenBank/DDBJ whole genome shotgun (WGS) entry which is preliminary data.</text>
</comment>
<dbReference type="PANTHER" id="PTHR37826:SF2">
    <property type="entry name" value="ZINC-RIBBON DOMAIN-CONTAINING PROTEIN"/>
    <property type="match status" value="1"/>
</dbReference>
<organism evidence="3 4">
    <name type="scientific">Adlercreutzia caecimuris B7</name>
    <dbReference type="NCBI Taxonomy" id="1235794"/>
    <lineage>
        <taxon>Bacteria</taxon>
        <taxon>Bacillati</taxon>
        <taxon>Actinomycetota</taxon>
        <taxon>Coriobacteriia</taxon>
        <taxon>Eggerthellales</taxon>
        <taxon>Eggerthellaceae</taxon>
        <taxon>Adlercreutzia</taxon>
    </lineage>
</organism>
<dbReference type="GeneID" id="82190716"/>
<evidence type="ECO:0000313" key="3">
    <source>
        <dbReference type="EMBL" id="EOS50754.1"/>
    </source>
</evidence>
<protein>
    <recommendedName>
        <fullName evidence="5">SPFH domain-containing protein</fullName>
    </recommendedName>
</protein>
<dbReference type="eggNOG" id="COG4260">
    <property type="taxonomic scope" value="Bacteria"/>
</dbReference>
<evidence type="ECO:0000259" key="1">
    <source>
        <dbReference type="Pfam" id="PF12773"/>
    </source>
</evidence>
<feature type="domain" description="DZANK-type" evidence="1">
    <location>
        <begin position="301"/>
        <end position="354"/>
    </location>
</feature>
<dbReference type="CDD" id="cd03408">
    <property type="entry name" value="SPFH_like_u1"/>
    <property type="match status" value="1"/>
</dbReference>
<dbReference type="Proteomes" id="UP000014204">
    <property type="component" value="Unassembled WGS sequence"/>
</dbReference>
<evidence type="ECO:0000259" key="2">
    <source>
        <dbReference type="Pfam" id="PF13421"/>
    </source>
</evidence>
<sequence length="375" mass="40553">MAIVSVVKYDGSPDVFAWKYPDSELGTWTQLIVNESQQAILFKGGQALDVFEAGRHTLSTANIPFLEALINLPFGGQSPFSAEVWFVNKQFNLDVKWGTPSPIQIQDPVYGVFVPVRSHGIFGLQIDDAKRFLVKLVGTLPAFTKNDIVRYFRGVYVSKVKDAISTYIVEHKVGILEINMYLDELSDYLRERIAPTMADYGISLTNFYVNDISVPEDDPAVVSLKQTLAKRAEMNIIGYNYVQERSFDTLEGAATNPGSGSSDLMGAGLGLGMGFGMGGGFGSAFADMARNLSPLGQELRCPSCGTAMAQGQKFCGQCGRPASTPPAKPAASARFCTQCGEPMPDGAHFCGRCGMQTSDSPNASAPEEKGTEDDR</sequence>
<dbReference type="RefSeq" id="WP_016309380.1">
    <property type="nucleotide sequence ID" value="NZ_KE159646.1"/>
</dbReference>
<dbReference type="InterPro" id="IPR036013">
    <property type="entry name" value="Band_7/SPFH_dom_sf"/>
</dbReference>
<feature type="domain" description="SPFH" evidence="2">
    <location>
        <begin position="21"/>
        <end position="217"/>
    </location>
</feature>
<dbReference type="Pfam" id="PF12773">
    <property type="entry name" value="DZR"/>
    <property type="match status" value="1"/>
</dbReference>
<dbReference type="AlphaFoldDB" id="R9KW37"/>
<proteinExistence type="predicted"/>
<dbReference type="EMBL" id="ASSY01000008">
    <property type="protein sequence ID" value="EOS50754.1"/>
    <property type="molecule type" value="Genomic_DNA"/>
</dbReference>
<accession>R9KW37</accession>
<dbReference type="SUPFAM" id="SSF117892">
    <property type="entry name" value="Band 7/SPFH domain"/>
    <property type="match status" value="1"/>
</dbReference>
<keyword evidence="4" id="KW-1185">Reference proteome</keyword>
<dbReference type="InterPro" id="IPR033880">
    <property type="entry name" value="SPFH_YdjI"/>
</dbReference>
<gene>
    <name evidence="3" type="ORF">C811_01170</name>
</gene>
<dbReference type="HOGENOM" id="CLU_037108_1_0_11"/>
<name>R9KW37_9ACTN</name>